<evidence type="ECO:0000313" key="7">
    <source>
        <dbReference type="EMBL" id="GAA3895489.1"/>
    </source>
</evidence>
<accession>A0ABP7L737</accession>
<keyword evidence="8" id="KW-1185">Reference proteome</keyword>
<dbReference type="InterPro" id="IPR053876">
    <property type="entry name" value="Phage_int_M"/>
</dbReference>
<dbReference type="Gene3D" id="1.10.150.130">
    <property type="match status" value="1"/>
</dbReference>
<comment type="caution">
    <text evidence="7">The sequence shown here is derived from an EMBL/GenBank/DDBJ whole genome shotgun (WGS) entry which is preliminary data.</text>
</comment>
<dbReference type="InterPro" id="IPR038488">
    <property type="entry name" value="Integrase_DNA-bd_sf"/>
</dbReference>
<evidence type="ECO:0000256" key="2">
    <source>
        <dbReference type="ARBA" id="ARBA00022908"/>
    </source>
</evidence>
<evidence type="ECO:0000256" key="3">
    <source>
        <dbReference type="ARBA" id="ARBA00023125"/>
    </source>
</evidence>
<dbReference type="PROSITE" id="PS51900">
    <property type="entry name" value="CB"/>
    <property type="match status" value="1"/>
</dbReference>
<evidence type="ECO:0000256" key="4">
    <source>
        <dbReference type="ARBA" id="ARBA00023172"/>
    </source>
</evidence>
<evidence type="ECO:0000256" key="5">
    <source>
        <dbReference type="PROSITE-ProRule" id="PRU01248"/>
    </source>
</evidence>
<dbReference type="Pfam" id="PF00589">
    <property type="entry name" value="Phage_integrase"/>
    <property type="match status" value="1"/>
</dbReference>
<dbReference type="InterPro" id="IPR013762">
    <property type="entry name" value="Integrase-like_cat_sf"/>
</dbReference>
<name>A0ABP7L737_9SPHN</name>
<keyword evidence="3 5" id="KW-0238">DNA-binding</keyword>
<dbReference type="CDD" id="cd00801">
    <property type="entry name" value="INT_P4_C"/>
    <property type="match status" value="1"/>
</dbReference>
<dbReference type="PANTHER" id="PTHR30629:SF2">
    <property type="entry name" value="PROPHAGE INTEGRASE INTS-RELATED"/>
    <property type="match status" value="1"/>
</dbReference>
<dbReference type="InterPro" id="IPR044068">
    <property type="entry name" value="CB"/>
</dbReference>
<organism evidence="7 8">
    <name type="scientific">Sphingomonas limnosediminicola</name>
    <dbReference type="NCBI Taxonomy" id="940133"/>
    <lineage>
        <taxon>Bacteria</taxon>
        <taxon>Pseudomonadati</taxon>
        <taxon>Pseudomonadota</taxon>
        <taxon>Alphaproteobacteria</taxon>
        <taxon>Sphingomonadales</taxon>
        <taxon>Sphingomonadaceae</taxon>
        <taxon>Sphingomonas</taxon>
    </lineage>
</organism>
<dbReference type="PANTHER" id="PTHR30629">
    <property type="entry name" value="PROPHAGE INTEGRASE"/>
    <property type="match status" value="1"/>
</dbReference>
<dbReference type="InterPro" id="IPR025166">
    <property type="entry name" value="Integrase_DNA_bind_dom"/>
</dbReference>
<dbReference type="InterPro" id="IPR011010">
    <property type="entry name" value="DNA_brk_join_enz"/>
</dbReference>
<dbReference type="Proteomes" id="UP001500827">
    <property type="component" value="Unassembled WGS sequence"/>
</dbReference>
<dbReference type="Gene3D" id="3.30.160.390">
    <property type="entry name" value="Integrase, DNA-binding domain"/>
    <property type="match status" value="1"/>
</dbReference>
<evidence type="ECO:0000256" key="1">
    <source>
        <dbReference type="ARBA" id="ARBA00008857"/>
    </source>
</evidence>
<proteinExistence type="inferred from homology"/>
<comment type="similarity">
    <text evidence="1">Belongs to the 'phage' integrase family.</text>
</comment>
<sequence>MPLSDTAIRKARGREKPYRLTDERGLYVLVQPDGARWWRLDFTLNGKRRTMGLGVYPDVELGDAREKRDRFRKLIAVGIDPVKHRRTGAGEADASFKAVALQWFEANRHEWSDRTYAVKKRRFEQHIFPEIGHKDIRAIEPPEMLRIIRQIEDRGTTDLPRRMRADCGSVFRFAIASGWETRDATADIKGALKKRKKTVHRAFIRPGDMGEFLLKLSEDQKEDQDTKDALLLTILTAVRTDELRFAHKSEFEDINCEKPLWRIPKERMKMDREHLSPLSSQAAAIVRRRLEELPERQSLLFGRGTKSGTISENTMLYGLYRLGYHSRATVHGFRRTFSTLANEATKVVDGEEVPMWHPDWVERCLAHVPEDQVRAAYNAAEYLPQRRRLLQWWADWLDAQRENAQVRRLIG</sequence>
<dbReference type="RefSeq" id="WP_344698880.1">
    <property type="nucleotide sequence ID" value="NZ_BAABBM010000001.1"/>
</dbReference>
<keyword evidence="2" id="KW-0229">DNA integration</keyword>
<dbReference type="InterPro" id="IPR002104">
    <property type="entry name" value="Integrase_catalytic"/>
</dbReference>
<evidence type="ECO:0000259" key="6">
    <source>
        <dbReference type="PROSITE" id="PS51900"/>
    </source>
</evidence>
<dbReference type="Pfam" id="PF22022">
    <property type="entry name" value="Phage_int_M"/>
    <property type="match status" value="1"/>
</dbReference>
<dbReference type="Pfam" id="PF13356">
    <property type="entry name" value="Arm-DNA-bind_3"/>
    <property type="match status" value="1"/>
</dbReference>
<evidence type="ECO:0000313" key="8">
    <source>
        <dbReference type="Proteomes" id="UP001500827"/>
    </source>
</evidence>
<keyword evidence="4" id="KW-0233">DNA recombination</keyword>
<dbReference type="Gene3D" id="1.10.443.10">
    <property type="entry name" value="Intergrase catalytic core"/>
    <property type="match status" value="1"/>
</dbReference>
<dbReference type="InterPro" id="IPR010998">
    <property type="entry name" value="Integrase_recombinase_N"/>
</dbReference>
<gene>
    <name evidence="7" type="ORF">GCM10022276_13210</name>
</gene>
<reference evidence="8" key="1">
    <citation type="journal article" date="2019" name="Int. J. Syst. Evol. Microbiol.">
        <title>The Global Catalogue of Microorganisms (GCM) 10K type strain sequencing project: providing services to taxonomists for standard genome sequencing and annotation.</title>
        <authorList>
            <consortium name="The Broad Institute Genomics Platform"/>
            <consortium name="The Broad Institute Genome Sequencing Center for Infectious Disease"/>
            <person name="Wu L."/>
            <person name="Ma J."/>
        </authorList>
    </citation>
    <scope>NUCLEOTIDE SEQUENCE [LARGE SCALE GENOMIC DNA]</scope>
    <source>
        <strain evidence="8">JCM 17543</strain>
    </source>
</reference>
<dbReference type="InterPro" id="IPR050808">
    <property type="entry name" value="Phage_Integrase"/>
</dbReference>
<feature type="domain" description="Core-binding (CB)" evidence="6">
    <location>
        <begin position="94"/>
        <end position="175"/>
    </location>
</feature>
<dbReference type="SUPFAM" id="SSF56349">
    <property type="entry name" value="DNA breaking-rejoining enzymes"/>
    <property type="match status" value="1"/>
</dbReference>
<protein>
    <submittedName>
        <fullName evidence="7">Tyrosine-type recombinase/integrase</fullName>
    </submittedName>
</protein>
<dbReference type="EMBL" id="BAABBM010000001">
    <property type="protein sequence ID" value="GAA3895489.1"/>
    <property type="molecule type" value="Genomic_DNA"/>
</dbReference>